<dbReference type="PANTHER" id="PTHR24366">
    <property type="entry name" value="IG(IMMUNOGLOBULIN) AND LRR(LEUCINE RICH REPEAT) DOMAINS"/>
    <property type="match status" value="1"/>
</dbReference>
<evidence type="ECO:0000256" key="4">
    <source>
        <dbReference type="ARBA" id="ARBA00023157"/>
    </source>
</evidence>
<dbReference type="KEGG" id="vko:123027815"/>
<dbReference type="InterPro" id="IPR013783">
    <property type="entry name" value="Ig-like_fold"/>
</dbReference>
<dbReference type="SMART" id="SM00082">
    <property type="entry name" value="LRRCT"/>
    <property type="match status" value="1"/>
</dbReference>
<evidence type="ECO:0000259" key="7">
    <source>
        <dbReference type="PROSITE" id="PS50835"/>
    </source>
</evidence>
<keyword evidence="3" id="KW-0677">Repeat</keyword>
<dbReference type="RefSeq" id="XP_044294994.1">
    <property type="nucleotide sequence ID" value="XM_044439059.1"/>
</dbReference>
<name>A0A8D2KR81_VARKO</name>
<dbReference type="AlphaFoldDB" id="A0A8D2KR81"/>
<dbReference type="Gene3D" id="3.80.10.10">
    <property type="entry name" value="Ribonuclease Inhibitor"/>
    <property type="match status" value="1"/>
</dbReference>
<dbReference type="PROSITE" id="PS50835">
    <property type="entry name" value="IG_LIKE"/>
    <property type="match status" value="1"/>
</dbReference>
<dbReference type="SMART" id="SM00408">
    <property type="entry name" value="IGc2"/>
    <property type="match status" value="1"/>
</dbReference>
<sequence length="419" mass="46125">MGPLLCFLVVLLFAGTQSCPEVCRCEAKKKYGRHIADCSYKDLQAVPGGLPSNATTITLSVNRITHLWEDSFTDAKGLQALWLSHNEIRAIAKGTFALLVQLRAIDLSHNQISDFPWGDLQNLTALQQLKFSYNRLERVPPGAFHTLTALRSLWLSDNRLTVLSEGTFDSLSQLSHLQINSNPFDCSCKSWWLRNWLEKTPVSVPERESITCAAPEKLKGLVLGKTLKLDCALPSVKLVYHSSLGNSVLHDGLTLHLHCSVVGKPPPQIQWRIQTSTQNVVLSGPNVEGQGDNSVVGVTPEQSEGHHLVFKNGSMVISRFSKTDEGVYTCRGSNELGSREASVSVGLASSENPATDVLQNNIQSSKSKSKLCDKEEYSKPEEKVVLIYLTPVAPKTSSGGTPREPWYWGSLFLLFLLAL</sequence>
<dbReference type="PROSITE" id="PS51450">
    <property type="entry name" value="LRR"/>
    <property type="match status" value="2"/>
</dbReference>
<dbReference type="Ensembl" id="ENSVKKT00000002201.1">
    <property type="protein sequence ID" value="ENSVKKP00000002135.1"/>
    <property type="gene ID" value="ENSVKKG00000001729.1"/>
</dbReference>
<dbReference type="InterPro" id="IPR013098">
    <property type="entry name" value="Ig_I-set"/>
</dbReference>
<dbReference type="SMART" id="SM00369">
    <property type="entry name" value="LRR_TYP"/>
    <property type="match status" value="5"/>
</dbReference>
<accession>A0A8D2KR81</accession>
<feature type="domain" description="Ig-like" evidence="7">
    <location>
        <begin position="234"/>
        <end position="344"/>
    </location>
</feature>
<dbReference type="Pfam" id="PF07679">
    <property type="entry name" value="I-set"/>
    <property type="match status" value="1"/>
</dbReference>
<feature type="signal peptide" evidence="6">
    <location>
        <begin position="1"/>
        <end position="18"/>
    </location>
</feature>
<dbReference type="InterPro" id="IPR003598">
    <property type="entry name" value="Ig_sub2"/>
</dbReference>
<keyword evidence="9" id="KW-1185">Reference proteome</keyword>
<dbReference type="Gene3D" id="2.60.40.10">
    <property type="entry name" value="Immunoglobulins"/>
    <property type="match status" value="1"/>
</dbReference>
<evidence type="ECO:0000256" key="5">
    <source>
        <dbReference type="ARBA" id="ARBA00023180"/>
    </source>
</evidence>
<evidence type="ECO:0000313" key="9">
    <source>
        <dbReference type="Proteomes" id="UP000694545"/>
    </source>
</evidence>
<reference evidence="8" key="1">
    <citation type="submission" date="2025-08" db="UniProtKB">
        <authorList>
            <consortium name="Ensembl"/>
        </authorList>
    </citation>
    <scope>IDENTIFICATION</scope>
</reference>
<dbReference type="SUPFAM" id="SSF48726">
    <property type="entry name" value="Immunoglobulin"/>
    <property type="match status" value="1"/>
</dbReference>
<protein>
    <recommendedName>
        <fullName evidence="7">Ig-like domain-containing protein</fullName>
    </recommendedName>
</protein>
<dbReference type="InterPro" id="IPR007110">
    <property type="entry name" value="Ig-like_dom"/>
</dbReference>
<dbReference type="OMA" id="AHNEIRV"/>
<evidence type="ECO:0000313" key="8">
    <source>
        <dbReference type="Ensembl" id="ENSVKKP00000002135.1"/>
    </source>
</evidence>
<reference evidence="8" key="2">
    <citation type="submission" date="2025-09" db="UniProtKB">
        <authorList>
            <consortium name="Ensembl"/>
        </authorList>
    </citation>
    <scope>IDENTIFICATION</scope>
</reference>
<keyword evidence="1" id="KW-0433">Leucine-rich repeat</keyword>
<gene>
    <name evidence="8" type="primary">LOC123027815</name>
</gene>
<evidence type="ECO:0000256" key="3">
    <source>
        <dbReference type="ARBA" id="ARBA00022737"/>
    </source>
</evidence>
<dbReference type="InterPro" id="IPR003591">
    <property type="entry name" value="Leu-rich_rpt_typical-subtyp"/>
</dbReference>
<dbReference type="InterPro" id="IPR001611">
    <property type="entry name" value="Leu-rich_rpt"/>
</dbReference>
<dbReference type="InterPro" id="IPR000483">
    <property type="entry name" value="Cys-rich_flank_reg_C"/>
</dbReference>
<dbReference type="PANTHER" id="PTHR24366:SF15">
    <property type="entry name" value="IMMUNOGLOBULIN SUPERFAMILY CONTAINING LEUCINE-RICH REPEAT PROTEIN 2"/>
    <property type="match status" value="1"/>
</dbReference>
<evidence type="ECO:0000256" key="2">
    <source>
        <dbReference type="ARBA" id="ARBA00022729"/>
    </source>
</evidence>
<dbReference type="InterPro" id="IPR003599">
    <property type="entry name" value="Ig_sub"/>
</dbReference>
<dbReference type="InterPro" id="IPR032675">
    <property type="entry name" value="LRR_dom_sf"/>
</dbReference>
<evidence type="ECO:0000256" key="6">
    <source>
        <dbReference type="SAM" id="SignalP"/>
    </source>
</evidence>
<dbReference type="CDD" id="cd00096">
    <property type="entry name" value="Ig"/>
    <property type="match status" value="1"/>
</dbReference>
<dbReference type="OrthoDB" id="2151624at2759"/>
<evidence type="ECO:0000256" key="1">
    <source>
        <dbReference type="ARBA" id="ARBA00022614"/>
    </source>
</evidence>
<proteinExistence type="predicted"/>
<organism evidence="8 9">
    <name type="scientific">Varanus komodoensis</name>
    <name type="common">Komodo dragon</name>
    <dbReference type="NCBI Taxonomy" id="61221"/>
    <lineage>
        <taxon>Eukaryota</taxon>
        <taxon>Metazoa</taxon>
        <taxon>Chordata</taxon>
        <taxon>Craniata</taxon>
        <taxon>Vertebrata</taxon>
        <taxon>Euteleostomi</taxon>
        <taxon>Lepidosauria</taxon>
        <taxon>Squamata</taxon>
        <taxon>Bifurcata</taxon>
        <taxon>Unidentata</taxon>
        <taxon>Episquamata</taxon>
        <taxon>Toxicofera</taxon>
        <taxon>Anguimorpha</taxon>
        <taxon>Paleoanguimorpha</taxon>
        <taxon>Varanoidea</taxon>
        <taxon>Varanidae</taxon>
        <taxon>Varanus</taxon>
    </lineage>
</organism>
<dbReference type="SUPFAM" id="SSF52058">
    <property type="entry name" value="L domain-like"/>
    <property type="match status" value="1"/>
</dbReference>
<dbReference type="Pfam" id="PF13855">
    <property type="entry name" value="LRR_8"/>
    <property type="match status" value="2"/>
</dbReference>
<dbReference type="InterPro" id="IPR036179">
    <property type="entry name" value="Ig-like_dom_sf"/>
</dbReference>
<feature type="chain" id="PRO_5034135513" description="Ig-like domain-containing protein" evidence="6">
    <location>
        <begin position="19"/>
        <end position="419"/>
    </location>
</feature>
<keyword evidence="5" id="KW-0325">Glycoprotein</keyword>
<keyword evidence="4" id="KW-1015">Disulfide bond</keyword>
<dbReference type="SMART" id="SM00409">
    <property type="entry name" value="IG"/>
    <property type="match status" value="1"/>
</dbReference>
<dbReference type="GeneID" id="123027815"/>
<keyword evidence="2 6" id="KW-0732">Signal</keyword>
<dbReference type="Proteomes" id="UP000694545">
    <property type="component" value="Unplaced"/>
</dbReference>